<proteinExistence type="predicted"/>
<reference evidence="2 3" key="1">
    <citation type="submission" date="2017-07" db="EMBL/GenBank/DDBJ databases">
        <authorList>
            <person name="Talla V."/>
            <person name="Backstrom N."/>
        </authorList>
    </citation>
    <scope>NUCLEOTIDE SEQUENCE [LARGE SCALE GENOMIC DNA]</scope>
</reference>
<name>A0A5E4Q0I8_9NEOP</name>
<keyword evidence="3" id="KW-1185">Reference proteome</keyword>
<dbReference type="Pfam" id="PF06585">
    <property type="entry name" value="JHBP"/>
    <property type="match status" value="1"/>
</dbReference>
<dbReference type="Proteomes" id="UP000324832">
    <property type="component" value="Unassembled WGS sequence"/>
</dbReference>
<evidence type="ECO:0000256" key="1">
    <source>
        <dbReference type="SAM" id="SignalP"/>
    </source>
</evidence>
<protein>
    <submittedName>
        <fullName evidence="2">Uncharacterized protein</fullName>
    </submittedName>
</protein>
<keyword evidence="1" id="KW-0732">Signal</keyword>
<feature type="chain" id="PRO_5022896274" evidence="1">
    <location>
        <begin position="17"/>
        <end position="86"/>
    </location>
</feature>
<evidence type="ECO:0000313" key="2">
    <source>
        <dbReference type="EMBL" id="VVC90724.1"/>
    </source>
</evidence>
<accession>A0A5E4Q0I8</accession>
<dbReference type="EMBL" id="FZQP02000859">
    <property type="protein sequence ID" value="VVC90724.1"/>
    <property type="molecule type" value="Genomic_DNA"/>
</dbReference>
<dbReference type="InterPro" id="IPR038606">
    <property type="entry name" value="To_sf"/>
</dbReference>
<feature type="signal peptide" evidence="1">
    <location>
        <begin position="1"/>
        <end position="16"/>
    </location>
</feature>
<organism evidence="2 3">
    <name type="scientific">Leptidea sinapis</name>
    <dbReference type="NCBI Taxonomy" id="189913"/>
    <lineage>
        <taxon>Eukaryota</taxon>
        <taxon>Metazoa</taxon>
        <taxon>Ecdysozoa</taxon>
        <taxon>Arthropoda</taxon>
        <taxon>Hexapoda</taxon>
        <taxon>Insecta</taxon>
        <taxon>Pterygota</taxon>
        <taxon>Neoptera</taxon>
        <taxon>Endopterygota</taxon>
        <taxon>Lepidoptera</taxon>
        <taxon>Glossata</taxon>
        <taxon>Ditrysia</taxon>
        <taxon>Papilionoidea</taxon>
        <taxon>Pieridae</taxon>
        <taxon>Dismorphiinae</taxon>
        <taxon>Leptidea</taxon>
    </lineage>
</organism>
<sequence>MYCFFVLFTVLSGVLSSQIPDYIKVCKRDQMTINACVKDSIENLRPTLAAGIPELNWRLGTIEGFRKKPRIRFPKLHLEDYKKRRH</sequence>
<evidence type="ECO:0000313" key="3">
    <source>
        <dbReference type="Proteomes" id="UP000324832"/>
    </source>
</evidence>
<dbReference type="AlphaFoldDB" id="A0A5E4Q0I8"/>
<dbReference type="Gene3D" id="3.15.10.30">
    <property type="entry name" value="Haemolymph juvenile hormone binding protein"/>
    <property type="match status" value="1"/>
</dbReference>
<gene>
    <name evidence="2" type="ORF">LSINAPIS_LOCUS3574</name>
</gene>
<dbReference type="InterPro" id="IPR010562">
    <property type="entry name" value="Haemolymph_juvenile_hormone-bd"/>
</dbReference>